<dbReference type="AlphaFoldDB" id="A0AAX6FNX3"/>
<protein>
    <submittedName>
        <fullName evidence="3">PGP1 isoform X1</fullName>
    </submittedName>
</protein>
<feature type="region of interest" description="Disordered" evidence="1">
    <location>
        <begin position="1"/>
        <end position="89"/>
    </location>
</feature>
<proteinExistence type="predicted"/>
<feature type="compositionally biased region" description="Basic residues" evidence="1">
    <location>
        <begin position="76"/>
        <end position="89"/>
    </location>
</feature>
<reference evidence="3" key="1">
    <citation type="journal article" date="2023" name="GigaByte">
        <title>Genome assembly of the bearded iris, Iris pallida Lam.</title>
        <authorList>
            <person name="Bruccoleri R.E."/>
            <person name="Oakeley E.J."/>
            <person name="Faust A.M.E."/>
            <person name="Altorfer M."/>
            <person name="Dessus-Babus S."/>
            <person name="Burckhardt D."/>
            <person name="Oertli M."/>
            <person name="Naumann U."/>
            <person name="Petersen F."/>
            <person name="Wong J."/>
        </authorList>
    </citation>
    <scope>NUCLEOTIDE SEQUENCE</scope>
    <source>
        <strain evidence="3">GSM-AAB239-AS_SAM_17_03QT</strain>
    </source>
</reference>
<feature type="compositionally biased region" description="Basic residues" evidence="1">
    <location>
        <begin position="1"/>
        <end position="11"/>
    </location>
</feature>
<reference evidence="3" key="2">
    <citation type="submission" date="2023-04" db="EMBL/GenBank/DDBJ databases">
        <authorList>
            <person name="Bruccoleri R.E."/>
            <person name="Oakeley E.J."/>
            <person name="Faust A.-M."/>
            <person name="Dessus-Babus S."/>
            <person name="Altorfer M."/>
            <person name="Burckhardt D."/>
            <person name="Oertli M."/>
            <person name="Naumann U."/>
            <person name="Petersen F."/>
            <person name="Wong J."/>
        </authorList>
    </citation>
    <scope>NUCLEOTIDE SEQUENCE</scope>
    <source>
        <strain evidence="3">GSM-AAB239-AS_SAM_17_03QT</strain>
        <tissue evidence="3">Leaf</tissue>
    </source>
</reference>
<gene>
    <name evidence="3" type="ORF">M6B38_408600</name>
</gene>
<dbReference type="EMBL" id="JANAVB010027399">
    <property type="protein sequence ID" value="KAJ6818062.1"/>
    <property type="molecule type" value="Genomic_DNA"/>
</dbReference>
<feature type="domain" description="Spt5 transcription elongation factor N-terminal" evidence="2">
    <location>
        <begin position="13"/>
        <end position="58"/>
    </location>
</feature>
<evidence type="ECO:0000313" key="3">
    <source>
        <dbReference type="EMBL" id="KAJ6818062.1"/>
    </source>
</evidence>
<accession>A0AAX6FNX3</accession>
<dbReference type="Pfam" id="PF11942">
    <property type="entry name" value="Spt5_N"/>
    <property type="match status" value="1"/>
</dbReference>
<evidence type="ECO:0000259" key="2">
    <source>
        <dbReference type="Pfam" id="PF11942"/>
    </source>
</evidence>
<comment type="caution">
    <text evidence="3">The sequence shown here is derived from an EMBL/GenBank/DDBJ whole genome shotgun (WGS) entry which is preliminary data.</text>
</comment>
<name>A0AAX6FNX3_IRIPA</name>
<sequence length="89" mass="10682">MLPNMKKRKGSKFFDLEAQVDNDEEEEDEDDGEDGNQQERERWRIAQQQERTVEDDRLPPHLQSPRPFLLQGPPCHRSHHRTTIHHHHL</sequence>
<dbReference type="InterPro" id="IPR022581">
    <property type="entry name" value="Spt5_N"/>
</dbReference>
<dbReference type="Proteomes" id="UP001140949">
    <property type="component" value="Unassembled WGS sequence"/>
</dbReference>
<organism evidence="3 4">
    <name type="scientific">Iris pallida</name>
    <name type="common">Sweet iris</name>
    <dbReference type="NCBI Taxonomy" id="29817"/>
    <lineage>
        <taxon>Eukaryota</taxon>
        <taxon>Viridiplantae</taxon>
        <taxon>Streptophyta</taxon>
        <taxon>Embryophyta</taxon>
        <taxon>Tracheophyta</taxon>
        <taxon>Spermatophyta</taxon>
        <taxon>Magnoliopsida</taxon>
        <taxon>Liliopsida</taxon>
        <taxon>Asparagales</taxon>
        <taxon>Iridaceae</taxon>
        <taxon>Iridoideae</taxon>
        <taxon>Irideae</taxon>
        <taxon>Iris</taxon>
    </lineage>
</organism>
<evidence type="ECO:0000256" key="1">
    <source>
        <dbReference type="SAM" id="MobiDB-lite"/>
    </source>
</evidence>
<feature type="compositionally biased region" description="Acidic residues" evidence="1">
    <location>
        <begin position="18"/>
        <end position="36"/>
    </location>
</feature>
<evidence type="ECO:0000313" key="4">
    <source>
        <dbReference type="Proteomes" id="UP001140949"/>
    </source>
</evidence>
<keyword evidence="4" id="KW-1185">Reference proteome</keyword>